<evidence type="ECO:0000256" key="10">
    <source>
        <dbReference type="ARBA" id="ARBA00031036"/>
    </source>
</evidence>
<dbReference type="GO" id="GO:0009116">
    <property type="term" value="P:nucleoside metabolic process"/>
    <property type="evidence" value="ECO:0007669"/>
    <property type="project" value="InterPro"/>
</dbReference>
<evidence type="ECO:0000256" key="8">
    <source>
        <dbReference type="ARBA" id="ARBA00023950"/>
    </source>
</evidence>
<keyword evidence="4" id="KW-0328">Glycosyltransferase</keyword>
<comment type="catalytic activity">
    <reaction evidence="7">
        <text>2'-deoxyguanosine + phosphate = 2-deoxy-alpha-D-ribose 1-phosphate + guanine</text>
        <dbReference type="Rhea" id="RHEA:27738"/>
        <dbReference type="ChEBI" id="CHEBI:16235"/>
        <dbReference type="ChEBI" id="CHEBI:17172"/>
        <dbReference type="ChEBI" id="CHEBI:43474"/>
        <dbReference type="ChEBI" id="CHEBI:57259"/>
        <dbReference type="EC" id="2.4.2.1"/>
    </reaction>
</comment>
<dbReference type="InterPro" id="IPR000845">
    <property type="entry name" value="Nucleoside_phosphorylase_d"/>
</dbReference>
<dbReference type="SUPFAM" id="SSF53167">
    <property type="entry name" value="Purine and uridine phosphorylases"/>
    <property type="match status" value="1"/>
</dbReference>
<protein>
    <recommendedName>
        <fullName evidence="3">purine-nucleoside phosphorylase</fullName>
        <ecNumber evidence="3">2.4.2.1</ecNumber>
    </recommendedName>
    <alternativeName>
        <fullName evidence="10">Inosine-guanosine phosphorylase</fullName>
    </alternativeName>
</protein>
<proteinExistence type="inferred from homology"/>
<reference evidence="12" key="2">
    <citation type="submission" date="2025-09" db="UniProtKB">
        <authorList>
            <consortium name="Ensembl"/>
        </authorList>
    </citation>
    <scope>IDENTIFICATION</scope>
</reference>
<evidence type="ECO:0000256" key="2">
    <source>
        <dbReference type="ARBA" id="ARBA00006751"/>
    </source>
</evidence>
<evidence type="ECO:0000313" key="13">
    <source>
        <dbReference type="Proteomes" id="UP000694428"/>
    </source>
</evidence>
<keyword evidence="5" id="KW-0808">Transferase</keyword>
<feature type="domain" description="Nucleoside phosphorylase" evidence="11">
    <location>
        <begin position="28"/>
        <end position="89"/>
    </location>
</feature>
<evidence type="ECO:0000256" key="1">
    <source>
        <dbReference type="ARBA" id="ARBA00005058"/>
    </source>
</evidence>
<dbReference type="GO" id="GO:0005737">
    <property type="term" value="C:cytoplasm"/>
    <property type="evidence" value="ECO:0007669"/>
    <property type="project" value="TreeGrafter"/>
</dbReference>
<keyword evidence="13" id="KW-1185">Reference proteome</keyword>
<dbReference type="Pfam" id="PF01048">
    <property type="entry name" value="PNP_UDP_1"/>
    <property type="match status" value="1"/>
</dbReference>
<dbReference type="Proteomes" id="UP000694428">
    <property type="component" value="Unplaced"/>
</dbReference>
<dbReference type="Gene3D" id="3.40.50.1580">
    <property type="entry name" value="Nucleoside phosphorylase domain"/>
    <property type="match status" value="1"/>
</dbReference>
<organism evidence="12 13">
    <name type="scientific">Pavo cristatus</name>
    <name type="common">Indian peafowl</name>
    <name type="synonym">Blue peafowl</name>
    <dbReference type="NCBI Taxonomy" id="9049"/>
    <lineage>
        <taxon>Eukaryota</taxon>
        <taxon>Metazoa</taxon>
        <taxon>Chordata</taxon>
        <taxon>Craniata</taxon>
        <taxon>Vertebrata</taxon>
        <taxon>Euteleostomi</taxon>
        <taxon>Archelosauria</taxon>
        <taxon>Archosauria</taxon>
        <taxon>Dinosauria</taxon>
        <taxon>Saurischia</taxon>
        <taxon>Theropoda</taxon>
        <taxon>Coelurosauria</taxon>
        <taxon>Aves</taxon>
        <taxon>Neognathae</taxon>
        <taxon>Galloanserae</taxon>
        <taxon>Galliformes</taxon>
        <taxon>Phasianidae</taxon>
        <taxon>Phasianinae</taxon>
        <taxon>Pavo</taxon>
    </lineage>
</organism>
<comment type="catalytic activity">
    <reaction evidence="9">
        <text>guanosine + phosphate = alpha-D-ribose 1-phosphate + guanine</text>
        <dbReference type="Rhea" id="RHEA:13233"/>
        <dbReference type="ChEBI" id="CHEBI:16235"/>
        <dbReference type="ChEBI" id="CHEBI:16750"/>
        <dbReference type="ChEBI" id="CHEBI:43474"/>
        <dbReference type="ChEBI" id="CHEBI:57720"/>
        <dbReference type="EC" id="2.4.2.1"/>
    </reaction>
</comment>
<dbReference type="PANTHER" id="PTHR11904:SF26">
    <property type="entry name" value="PURINE NUCLEOSIDE PHOSPHORYLASE"/>
    <property type="match status" value="1"/>
</dbReference>
<comment type="similarity">
    <text evidence="2">Belongs to the PNP/MTAP phosphorylase family.</text>
</comment>
<evidence type="ECO:0000256" key="7">
    <source>
        <dbReference type="ARBA" id="ARBA00023929"/>
    </source>
</evidence>
<dbReference type="PANTHER" id="PTHR11904">
    <property type="entry name" value="METHYLTHIOADENOSINE/PURINE NUCLEOSIDE PHOSPHORYLASE"/>
    <property type="match status" value="1"/>
</dbReference>
<dbReference type="InterPro" id="IPR035994">
    <property type="entry name" value="Nucleoside_phosphorylase_sf"/>
</dbReference>
<dbReference type="EC" id="2.4.2.1" evidence="3"/>
<name>A0A8C9FWE7_PAVCR</name>
<evidence type="ECO:0000256" key="9">
    <source>
        <dbReference type="ARBA" id="ARBA00023970"/>
    </source>
</evidence>
<comment type="pathway">
    <text evidence="1">Purine metabolism; purine nucleoside salvage.</text>
</comment>
<evidence type="ECO:0000256" key="5">
    <source>
        <dbReference type="ARBA" id="ARBA00022679"/>
    </source>
</evidence>
<evidence type="ECO:0000256" key="6">
    <source>
        <dbReference type="ARBA" id="ARBA00023918"/>
    </source>
</evidence>
<reference evidence="12" key="1">
    <citation type="submission" date="2025-08" db="UniProtKB">
        <authorList>
            <consortium name="Ensembl"/>
        </authorList>
    </citation>
    <scope>IDENTIFICATION</scope>
</reference>
<evidence type="ECO:0000259" key="11">
    <source>
        <dbReference type="Pfam" id="PF01048"/>
    </source>
</evidence>
<comment type="catalytic activity">
    <reaction evidence="6">
        <text>inosine + phosphate = alpha-D-ribose 1-phosphate + hypoxanthine</text>
        <dbReference type="Rhea" id="RHEA:27646"/>
        <dbReference type="ChEBI" id="CHEBI:17368"/>
        <dbReference type="ChEBI" id="CHEBI:17596"/>
        <dbReference type="ChEBI" id="CHEBI:43474"/>
        <dbReference type="ChEBI" id="CHEBI:57720"/>
        <dbReference type="EC" id="2.4.2.1"/>
    </reaction>
</comment>
<dbReference type="UniPathway" id="UPA00606"/>
<comment type="catalytic activity">
    <reaction evidence="8">
        <text>2'-deoxyinosine + phosphate = 2-deoxy-alpha-D-ribose 1-phosphate + hypoxanthine</text>
        <dbReference type="Rhea" id="RHEA:27750"/>
        <dbReference type="ChEBI" id="CHEBI:17368"/>
        <dbReference type="ChEBI" id="CHEBI:28997"/>
        <dbReference type="ChEBI" id="CHEBI:43474"/>
        <dbReference type="ChEBI" id="CHEBI:57259"/>
        <dbReference type="EC" id="2.4.2.1"/>
    </reaction>
</comment>
<accession>A0A8C9FWE7</accession>
<sequence>PLAQPLFREPFCCESRPTPLILLPSPPGMSTVPEVIVARHCGLCVLGLSLITNTAVMTYGSQEKASHEDVLRVSASQAKALQKLVVHLIGKLGPNSP</sequence>
<evidence type="ECO:0000256" key="3">
    <source>
        <dbReference type="ARBA" id="ARBA00011886"/>
    </source>
</evidence>
<dbReference type="AlphaFoldDB" id="A0A8C9FWE7"/>
<evidence type="ECO:0000313" key="12">
    <source>
        <dbReference type="Ensembl" id="ENSPSTP00000021314.1"/>
    </source>
</evidence>
<dbReference type="GO" id="GO:0004731">
    <property type="term" value="F:purine-nucleoside phosphorylase activity"/>
    <property type="evidence" value="ECO:0007669"/>
    <property type="project" value="UniProtKB-EC"/>
</dbReference>
<evidence type="ECO:0000256" key="4">
    <source>
        <dbReference type="ARBA" id="ARBA00022676"/>
    </source>
</evidence>
<dbReference type="Ensembl" id="ENSPSTT00000022367.1">
    <property type="protein sequence ID" value="ENSPSTP00000021314.1"/>
    <property type="gene ID" value="ENSPSTG00000015535.1"/>
</dbReference>
<dbReference type="InterPro" id="IPR011268">
    <property type="entry name" value="Purine_phosphorylase"/>
</dbReference>